<dbReference type="EMBL" id="CP032419">
    <property type="protein sequence ID" value="AYC33883.1"/>
    <property type="molecule type" value="Genomic_DNA"/>
</dbReference>
<name>A0A385Z7D5_9PSED</name>
<evidence type="ECO:0000313" key="1">
    <source>
        <dbReference type="EMBL" id="AYC33883.1"/>
    </source>
</evidence>
<keyword evidence="2" id="KW-1185">Reference proteome</keyword>
<organism evidence="1 2">
    <name type="scientific">Pseudomonas cavernae</name>
    <dbReference type="NCBI Taxonomy" id="2320867"/>
    <lineage>
        <taxon>Bacteria</taxon>
        <taxon>Pseudomonadati</taxon>
        <taxon>Pseudomonadota</taxon>
        <taxon>Gammaproteobacteria</taxon>
        <taxon>Pseudomonadales</taxon>
        <taxon>Pseudomonadaceae</taxon>
        <taxon>Pseudomonas</taxon>
    </lineage>
</organism>
<sequence length="60" mass="6671">MLLMMRCGELPAGISADMLDAPFMRDFLLTAKDTSFATLEGTARRAGEQYLDMDNLVAKR</sequence>
<dbReference type="Proteomes" id="UP000265560">
    <property type="component" value="Chromosome"/>
</dbReference>
<reference evidence="2" key="1">
    <citation type="submission" date="2018-09" db="EMBL/GenBank/DDBJ databases">
        <authorList>
            <person name="Zhu H."/>
        </authorList>
    </citation>
    <scope>NUCLEOTIDE SEQUENCE [LARGE SCALE GENOMIC DNA]</scope>
    <source>
        <strain evidence="2">K2W31S-8</strain>
    </source>
</reference>
<dbReference type="AlphaFoldDB" id="A0A385Z7D5"/>
<evidence type="ECO:0000313" key="2">
    <source>
        <dbReference type="Proteomes" id="UP000265560"/>
    </source>
</evidence>
<proteinExistence type="predicted"/>
<dbReference type="KEGG" id="pcav:D3880_16625"/>
<accession>A0A385Z7D5</accession>
<protein>
    <submittedName>
        <fullName evidence="1">Uncharacterized protein</fullName>
    </submittedName>
</protein>
<gene>
    <name evidence="1" type="ORF">D3880_16625</name>
</gene>